<dbReference type="Gene3D" id="1.10.439.10">
    <property type="entry name" value="Penicillin Amidohydrolase, domain 1"/>
    <property type="match status" value="1"/>
</dbReference>
<dbReference type="InterPro" id="IPR023343">
    <property type="entry name" value="Penicillin_amidase_dom1"/>
</dbReference>
<dbReference type="RefSeq" id="WP_396769723.1">
    <property type="nucleotide sequence ID" value="NZ_JBITLA010000006.1"/>
</dbReference>
<dbReference type="SUPFAM" id="SSF56235">
    <property type="entry name" value="N-terminal nucleophile aminohydrolases (Ntn hydrolases)"/>
    <property type="match status" value="1"/>
</dbReference>
<reference evidence="5 6" key="1">
    <citation type="submission" date="2024-10" db="EMBL/GenBank/DDBJ databases">
        <title>The Natural Products Discovery Center: Release of the First 8490 Sequenced Strains for Exploring Actinobacteria Biosynthetic Diversity.</title>
        <authorList>
            <person name="Kalkreuter E."/>
            <person name="Kautsar S.A."/>
            <person name="Yang D."/>
            <person name="Bader C.D."/>
            <person name="Teijaro C.N."/>
            <person name="Fluegel L."/>
            <person name="Davis C.M."/>
            <person name="Simpson J.R."/>
            <person name="Lauterbach L."/>
            <person name="Steele A.D."/>
            <person name="Gui C."/>
            <person name="Meng S."/>
            <person name="Li G."/>
            <person name="Viehrig K."/>
            <person name="Ye F."/>
            <person name="Su P."/>
            <person name="Kiefer A.F."/>
            <person name="Nichols A."/>
            <person name="Cepeda A.J."/>
            <person name="Yan W."/>
            <person name="Fan B."/>
            <person name="Jiang Y."/>
            <person name="Adhikari A."/>
            <person name="Zheng C.-J."/>
            <person name="Schuster L."/>
            <person name="Cowan T.M."/>
            <person name="Smanski M.J."/>
            <person name="Chevrette M.G."/>
            <person name="De Carvalho L.P.S."/>
            <person name="Shen B."/>
        </authorList>
    </citation>
    <scope>NUCLEOTIDE SEQUENCE [LARGE SCALE GENOMIC DNA]</scope>
    <source>
        <strain evidence="5 6">NPDC049845</strain>
    </source>
</reference>
<name>A0ABW7ZTI1_9ACTN</name>
<evidence type="ECO:0000313" key="5">
    <source>
        <dbReference type="EMBL" id="MFI7266144.1"/>
    </source>
</evidence>
<evidence type="ECO:0000256" key="2">
    <source>
        <dbReference type="ARBA" id="ARBA00022801"/>
    </source>
</evidence>
<dbReference type="PANTHER" id="PTHR34218:SF4">
    <property type="entry name" value="ACYL-HOMOSERINE LACTONE ACYLASE QUIP"/>
    <property type="match status" value="1"/>
</dbReference>
<dbReference type="Gene3D" id="3.60.20.10">
    <property type="entry name" value="Glutamine Phosphoribosylpyrophosphate, subunit 1, domain 1"/>
    <property type="match status" value="1"/>
</dbReference>
<dbReference type="PANTHER" id="PTHR34218">
    <property type="entry name" value="PEPTIDASE S45 PENICILLIN AMIDASE"/>
    <property type="match status" value="1"/>
</dbReference>
<comment type="similarity">
    <text evidence="1">Belongs to the peptidase S45 family.</text>
</comment>
<organism evidence="5 6">
    <name type="scientific">Micromonospora maritima</name>
    <dbReference type="NCBI Taxonomy" id="986711"/>
    <lineage>
        <taxon>Bacteria</taxon>
        <taxon>Bacillati</taxon>
        <taxon>Actinomycetota</taxon>
        <taxon>Actinomycetes</taxon>
        <taxon>Micromonosporales</taxon>
        <taxon>Micromonosporaceae</taxon>
        <taxon>Micromonospora</taxon>
    </lineage>
</organism>
<sequence length="722" mass="76937">MTGSRVVRRGGAEIRLDRSGRPRITAGTLEDATFGLGWSVARHRREQMDLTCRRVHGRLAEVVGPAALPGDRWQRRLNLAAVAHECWELLPAGQRQLVEAFTAGVNDATGAATGHRPWAPVDSIAVAQMLFQELASDGTELRMVEVLRRTLPPEVVDFLLPRHDEFETGPDGTTPAGDHRPPPPAALRDLVARAEPARGRPLVVTDRRPVGSNAWATSHAGRAVLASDTHLTLTSPSLWYAATVAYPGVTVTGVTIPGLPVLVSGTNQHVAWGFTRLPGDVVDLAVPATDDAVTRRETIRVAGAPDEVLTVRDTRCGPVVGELAGEPVAFRSTLTDPRAIDFGLVGMYDAATVADGVAVLTDSGLPPVNAVLADRDGGIAWTVGGRFPDRAERGPRGFSAAGGPSRWLPAERLPRLVDPASGMVVSCNNGNDPARDAGVAWNFFGGYRARRVAGALGRGGAADESATAALQLDVRAGLYTYYRDLALRHLPEGDAPEPLPTLRAEISRWGGTADRGEEGLAVLVVFRDLLREELIAVLTAPCRDYDPEFTYCYHGHESVLRQLLDALPHGLVPPPWRTPRRFVVGQLLLARALVAGRVGHERPARWGEVNRLARVPLTAAPQPDPEVELSGCAETVCVAQPDFGAAMRLVVDPSRPERGLLSVPGSPAGTGRAEAESVLRWAAGTADPLLDDRTGAPGRAGPPAVARLAHRVRAALRRGDAG</sequence>
<dbReference type="EMBL" id="JBITLE010000016">
    <property type="protein sequence ID" value="MFI7266144.1"/>
    <property type="molecule type" value="Genomic_DNA"/>
</dbReference>
<evidence type="ECO:0000256" key="3">
    <source>
        <dbReference type="ARBA" id="ARBA00023145"/>
    </source>
</evidence>
<evidence type="ECO:0000256" key="1">
    <source>
        <dbReference type="ARBA" id="ARBA00006586"/>
    </source>
</evidence>
<dbReference type="InterPro" id="IPR043146">
    <property type="entry name" value="Penicillin_amidase_N_B-knob"/>
</dbReference>
<dbReference type="InterPro" id="IPR043147">
    <property type="entry name" value="Penicillin_amidase_A-knob"/>
</dbReference>
<dbReference type="Pfam" id="PF01804">
    <property type="entry name" value="Penicil_amidase"/>
    <property type="match status" value="1"/>
</dbReference>
<dbReference type="Gene3D" id="2.30.120.10">
    <property type="match status" value="1"/>
</dbReference>
<keyword evidence="3" id="KW-0865">Zymogen</keyword>
<evidence type="ECO:0000256" key="4">
    <source>
        <dbReference type="SAM" id="MobiDB-lite"/>
    </source>
</evidence>
<dbReference type="Gene3D" id="1.10.1400.10">
    <property type="match status" value="1"/>
</dbReference>
<gene>
    <name evidence="5" type="ORF">ACIBP4_28050</name>
</gene>
<dbReference type="InterPro" id="IPR002692">
    <property type="entry name" value="S45"/>
</dbReference>
<comment type="caution">
    <text evidence="5">The sequence shown here is derived from an EMBL/GenBank/DDBJ whole genome shotgun (WGS) entry which is preliminary data.</text>
</comment>
<keyword evidence="2" id="KW-0378">Hydrolase</keyword>
<proteinExistence type="inferred from homology"/>
<accession>A0ABW7ZTI1</accession>
<feature type="region of interest" description="Disordered" evidence="4">
    <location>
        <begin position="164"/>
        <end position="186"/>
    </location>
</feature>
<dbReference type="InterPro" id="IPR014395">
    <property type="entry name" value="Pen/GL7ACA/AHL_acylase"/>
</dbReference>
<dbReference type="InterPro" id="IPR029055">
    <property type="entry name" value="Ntn_hydrolases_N"/>
</dbReference>
<dbReference type="Proteomes" id="UP001612812">
    <property type="component" value="Unassembled WGS sequence"/>
</dbReference>
<keyword evidence="6" id="KW-1185">Reference proteome</keyword>
<dbReference type="PIRSF" id="PIRSF001227">
    <property type="entry name" value="Pen_acylase"/>
    <property type="match status" value="1"/>
</dbReference>
<evidence type="ECO:0000313" key="6">
    <source>
        <dbReference type="Proteomes" id="UP001612812"/>
    </source>
</evidence>
<protein>
    <submittedName>
        <fullName evidence="5">Penicillin acylase family protein</fullName>
    </submittedName>
</protein>